<accession>A0A2S7N456</accession>
<dbReference type="PROSITE" id="PS51677">
    <property type="entry name" value="NODB"/>
    <property type="match status" value="1"/>
</dbReference>
<dbReference type="Proteomes" id="UP000239663">
    <property type="component" value="Unassembled WGS sequence"/>
</dbReference>
<reference evidence="4 5" key="1">
    <citation type="submission" date="2017-12" db="EMBL/GenBank/DDBJ databases">
        <title>Taxonomic description and draft genome of Pradoshia cofamensis Gen. nov., sp. nov., a thermotolerant bacillale isolated from anterior gut of earthworm Eisenia fetida.</title>
        <authorList>
            <person name="Saha T."/>
            <person name="Chakraborty R."/>
        </authorList>
    </citation>
    <scope>NUCLEOTIDE SEQUENCE [LARGE SCALE GENOMIC DNA]</scope>
    <source>
        <strain evidence="4 5">EAG3</strain>
    </source>
</reference>
<dbReference type="CDD" id="cd10918">
    <property type="entry name" value="CE4_NodB_like_5s_6s"/>
    <property type="match status" value="1"/>
</dbReference>
<dbReference type="PANTHER" id="PTHR34216:SF3">
    <property type="entry name" value="POLY-BETA-1,6-N-ACETYL-D-GLUCOSAMINE N-DEACETYLASE"/>
    <property type="match status" value="1"/>
</dbReference>
<dbReference type="OrthoDB" id="9778320at2"/>
<evidence type="ECO:0000256" key="1">
    <source>
        <dbReference type="ARBA" id="ARBA00004613"/>
    </source>
</evidence>
<evidence type="ECO:0000313" key="5">
    <source>
        <dbReference type="Proteomes" id="UP000239663"/>
    </source>
</evidence>
<dbReference type="Gene3D" id="3.20.20.370">
    <property type="entry name" value="Glycoside hydrolase/deacetylase"/>
    <property type="match status" value="1"/>
</dbReference>
<feature type="domain" description="NodB homology" evidence="3">
    <location>
        <begin position="80"/>
        <end position="247"/>
    </location>
</feature>
<keyword evidence="2" id="KW-0732">Signal</keyword>
<comment type="subcellular location">
    <subcellularLocation>
        <location evidence="1">Secreted</location>
    </subcellularLocation>
</comment>
<name>A0A2S7N456_9BACI</name>
<organism evidence="4 5">
    <name type="scientific">Pradoshia eiseniae</name>
    <dbReference type="NCBI Taxonomy" id="2064768"/>
    <lineage>
        <taxon>Bacteria</taxon>
        <taxon>Bacillati</taxon>
        <taxon>Bacillota</taxon>
        <taxon>Bacilli</taxon>
        <taxon>Bacillales</taxon>
        <taxon>Bacillaceae</taxon>
        <taxon>Pradoshia</taxon>
    </lineage>
</organism>
<dbReference type="InterPro" id="IPR002509">
    <property type="entry name" value="NODB_dom"/>
</dbReference>
<dbReference type="GO" id="GO:0016810">
    <property type="term" value="F:hydrolase activity, acting on carbon-nitrogen (but not peptide) bonds"/>
    <property type="evidence" value="ECO:0007669"/>
    <property type="project" value="InterPro"/>
</dbReference>
<dbReference type="Pfam" id="PF01522">
    <property type="entry name" value="Polysacc_deac_1"/>
    <property type="match status" value="1"/>
</dbReference>
<evidence type="ECO:0000259" key="3">
    <source>
        <dbReference type="PROSITE" id="PS51677"/>
    </source>
</evidence>
<evidence type="ECO:0000313" key="4">
    <source>
        <dbReference type="EMBL" id="PQD96807.1"/>
    </source>
</evidence>
<protein>
    <submittedName>
        <fullName evidence="4">Polysaccharide deacetylase</fullName>
    </submittedName>
</protein>
<gene>
    <name evidence="4" type="ORF">CYL18_02650</name>
</gene>
<dbReference type="AlphaFoldDB" id="A0A2S7N456"/>
<dbReference type="GO" id="GO:0005576">
    <property type="term" value="C:extracellular region"/>
    <property type="evidence" value="ECO:0007669"/>
    <property type="project" value="UniProtKB-SubCell"/>
</dbReference>
<dbReference type="SUPFAM" id="SSF88713">
    <property type="entry name" value="Glycoside hydrolase/deacetylase"/>
    <property type="match status" value="1"/>
</dbReference>
<dbReference type="PANTHER" id="PTHR34216">
    <property type="match status" value="1"/>
</dbReference>
<dbReference type="RefSeq" id="WP_104847903.1">
    <property type="nucleotide sequence ID" value="NZ_PKOZ01000001.1"/>
</dbReference>
<comment type="caution">
    <text evidence="4">The sequence shown here is derived from an EMBL/GenBank/DDBJ whole genome shotgun (WGS) entry which is preliminary data.</text>
</comment>
<sequence>MKRKSIILACLLVLCLPGGVLAEKKIPILMYHSIAKFEGKGDKDLYVSPEDFEKQILYLREHGFTPLTFEEWDKREKVNKPVFLTFDDGYKNNLKAYEIFKKLKTDDFTPKGTFFVISDFLGRKNRLSKSDLNMLAASGLISVQSHTATHPNLTKVKDLAAELKGSKEAIEKITNKPVIALAYPFGSFNQRVIDETKKVYDFGLATSINESGGKDRQYELSRIFVTGSMTLDEFAKRVDRNRQKASE</sequence>
<proteinExistence type="predicted"/>
<evidence type="ECO:0000256" key="2">
    <source>
        <dbReference type="ARBA" id="ARBA00022729"/>
    </source>
</evidence>
<dbReference type="InterPro" id="IPR051398">
    <property type="entry name" value="Polysacch_Deacetylase"/>
</dbReference>
<dbReference type="GO" id="GO:0005975">
    <property type="term" value="P:carbohydrate metabolic process"/>
    <property type="evidence" value="ECO:0007669"/>
    <property type="project" value="InterPro"/>
</dbReference>
<dbReference type="InterPro" id="IPR011330">
    <property type="entry name" value="Glyco_hydro/deAcase_b/a-brl"/>
</dbReference>
<keyword evidence="5" id="KW-1185">Reference proteome</keyword>
<dbReference type="EMBL" id="PKOZ01000001">
    <property type="protein sequence ID" value="PQD96807.1"/>
    <property type="molecule type" value="Genomic_DNA"/>
</dbReference>